<keyword evidence="3" id="KW-1185">Reference proteome</keyword>
<reference evidence="2 3" key="1">
    <citation type="submission" date="2019-06" db="EMBL/GenBank/DDBJ databases">
        <title>Tsukamurella conjunctivitidis sp. nov., Tsukamurella assacharolytica sp. nov. and Tsukamurella sputae sp. nov. isolated from patients with conjunctivitis, bacteraemia (lymphoma) and respiratory infection (sputum) in Hong Kong.</title>
        <authorList>
            <person name="Teng J.L.L."/>
            <person name="Lee H.H."/>
            <person name="Fong J.Y.H."/>
            <person name="Fok K.M.N."/>
            <person name="Lau S.K.P."/>
            <person name="Woo P.C.Y."/>
        </authorList>
    </citation>
    <scope>NUCLEOTIDE SEQUENCE [LARGE SCALE GENOMIC DNA]</scope>
    <source>
        <strain evidence="2 3">HKU71</strain>
    </source>
</reference>
<name>A0A5C5RHC8_9ACTN</name>
<comment type="caution">
    <text evidence="2">The sequence shown here is derived from an EMBL/GenBank/DDBJ whole genome shotgun (WGS) entry which is preliminary data.</text>
</comment>
<proteinExistence type="predicted"/>
<dbReference type="EMBL" id="VIGW01000001">
    <property type="protein sequence ID" value="TWS21515.1"/>
    <property type="molecule type" value="Genomic_DNA"/>
</dbReference>
<dbReference type="RefSeq" id="WP_146559308.1">
    <property type="nucleotide sequence ID" value="NZ_VIGW01000001.1"/>
</dbReference>
<dbReference type="AlphaFoldDB" id="A0A5C5RHC8"/>
<feature type="region of interest" description="Disordered" evidence="1">
    <location>
        <begin position="1"/>
        <end position="24"/>
    </location>
</feature>
<evidence type="ECO:0000313" key="2">
    <source>
        <dbReference type="EMBL" id="TWS21515.1"/>
    </source>
</evidence>
<dbReference type="Proteomes" id="UP000317291">
    <property type="component" value="Unassembled WGS sequence"/>
</dbReference>
<protein>
    <submittedName>
        <fullName evidence="2">Uncharacterized protein</fullName>
    </submittedName>
</protein>
<gene>
    <name evidence="2" type="ORF">FK529_02705</name>
</gene>
<evidence type="ECO:0000256" key="1">
    <source>
        <dbReference type="SAM" id="MobiDB-lite"/>
    </source>
</evidence>
<organism evidence="2 3">
    <name type="scientific">Tsukamurella asaccharolytica</name>
    <dbReference type="NCBI Taxonomy" id="2592067"/>
    <lineage>
        <taxon>Bacteria</taxon>
        <taxon>Bacillati</taxon>
        <taxon>Actinomycetota</taxon>
        <taxon>Actinomycetes</taxon>
        <taxon>Mycobacteriales</taxon>
        <taxon>Tsukamurellaceae</taxon>
        <taxon>Tsukamurella</taxon>
    </lineage>
</organism>
<sequence>MRARQREARPPERRKPISQEITNTERELRRAVDKLEALAADDRFARAAGSDGAITRLAELSRRLSAVTRGGA</sequence>
<evidence type="ECO:0000313" key="3">
    <source>
        <dbReference type="Proteomes" id="UP000317291"/>
    </source>
</evidence>
<accession>A0A5C5RHC8</accession>